<name>A0AAN9FLC2_CROPI</name>
<evidence type="ECO:0000313" key="3">
    <source>
        <dbReference type="Proteomes" id="UP001372338"/>
    </source>
</evidence>
<dbReference type="AlphaFoldDB" id="A0AAN9FLC2"/>
<organism evidence="2 3">
    <name type="scientific">Crotalaria pallida</name>
    <name type="common">Smooth rattlebox</name>
    <name type="synonym">Crotalaria striata</name>
    <dbReference type="NCBI Taxonomy" id="3830"/>
    <lineage>
        <taxon>Eukaryota</taxon>
        <taxon>Viridiplantae</taxon>
        <taxon>Streptophyta</taxon>
        <taxon>Embryophyta</taxon>
        <taxon>Tracheophyta</taxon>
        <taxon>Spermatophyta</taxon>
        <taxon>Magnoliopsida</taxon>
        <taxon>eudicotyledons</taxon>
        <taxon>Gunneridae</taxon>
        <taxon>Pentapetalae</taxon>
        <taxon>rosids</taxon>
        <taxon>fabids</taxon>
        <taxon>Fabales</taxon>
        <taxon>Fabaceae</taxon>
        <taxon>Papilionoideae</taxon>
        <taxon>50 kb inversion clade</taxon>
        <taxon>genistoids sensu lato</taxon>
        <taxon>core genistoids</taxon>
        <taxon>Crotalarieae</taxon>
        <taxon>Crotalaria</taxon>
    </lineage>
</organism>
<feature type="transmembrane region" description="Helical" evidence="1">
    <location>
        <begin position="26"/>
        <end position="45"/>
    </location>
</feature>
<keyword evidence="1" id="KW-0812">Transmembrane</keyword>
<keyword evidence="1" id="KW-1133">Transmembrane helix</keyword>
<protein>
    <submittedName>
        <fullName evidence="2">Uncharacterized protein</fullName>
    </submittedName>
</protein>
<sequence>MVVMHGKGTSATVEVVCGVLVVYEGIYTALLPFLSLFSFSFFHIYSHYSLFPKTVTFLLNSSNLTLQLGSSQTFSCIQPFLHLCLILLRVPAPSFFRF</sequence>
<accession>A0AAN9FLC2</accession>
<comment type="caution">
    <text evidence="2">The sequence shown here is derived from an EMBL/GenBank/DDBJ whole genome shotgun (WGS) entry which is preliminary data.</text>
</comment>
<keyword evidence="1" id="KW-0472">Membrane</keyword>
<keyword evidence="3" id="KW-1185">Reference proteome</keyword>
<gene>
    <name evidence="2" type="ORF">RIF29_15851</name>
</gene>
<evidence type="ECO:0000313" key="2">
    <source>
        <dbReference type="EMBL" id="KAK7274753.1"/>
    </source>
</evidence>
<dbReference type="Proteomes" id="UP001372338">
    <property type="component" value="Unassembled WGS sequence"/>
</dbReference>
<reference evidence="2 3" key="1">
    <citation type="submission" date="2024-01" db="EMBL/GenBank/DDBJ databases">
        <title>The genomes of 5 underutilized Papilionoideae crops provide insights into root nodulation and disease resistanc.</title>
        <authorList>
            <person name="Yuan L."/>
        </authorList>
    </citation>
    <scope>NUCLEOTIDE SEQUENCE [LARGE SCALE GENOMIC DNA]</scope>
    <source>
        <strain evidence="2">ZHUSHIDOU_FW_LH</strain>
        <tissue evidence="2">Leaf</tissue>
    </source>
</reference>
<dbReference type="EMBL" id="JAYWIO010000003">
    <property type="protein sequence ID" value="KAK7274753.1"/>
    <property type="molecule type" value="Genomic_DNA"/>
</dbReference>
<proteinExistence type="predicted"/>
<evidence type="ECO:0000256" key="1">
    <source>
        <dbReference type="SAM" id="Phobius"/>
    </source>
</evidence>